<proteinExistence type="predicted"/>
<dbReference type="Pfam" id="PF26642">
    <property type="entry name" value="XAC0095_dom"/>
    <property type="match status" value="1"/>
</dbReference>
<keyword evidence="3" id="KW-1185">Reference proteome</keyword>
<feature type="domain" description="XAC0095-like" evidence="1">
    <location>
        <begin position="11"/>
        <end position="76"/>
    </location>
</feature>
<dbReference type="RefSeq" id="WP_250061557.1">
    <property type="nucleotide sequence ID" value="NZ_JAIKTS010000001.1"/>
</dbReference>
<sequence>MAKHTLDDDRPGYHLPKDSQQRLVRLSDHIRFLLRLIQPLADAAGEPVREVRMAEVAFCLELLGDQVDLVLDEVSWPAQQAGASVRDATHEALDYTFGVTLAQIDTLDGLLCTLAAQGDVLASGDAAGLAGGTLPSMGRAVFEAAAAVRGVLDAVETQRLVVDGVRRVRAGETRAAYDRVAVYARDGREAAVLRLCGEPLRAPEVPGDGGRVH</sequence>
<evidence type="ECO:0000313" key="2">
    <source>
        <dbReference type="EMBL" id="MCL7713484.1"/>
    </source>
</evidence>
<evidence type="ECO:0000259" key="1">
    <source>
        <dbReference type="Pfam" id="PF26642"/>
    </source>
</evidence>
<reference evidence="2 3" key="1">
    <citation type="submission" date="2021-08" db="EMBL/GenBank/DDBJ databases">
        <title>Novel members of of the genus Stenotrophomonas from differernt environment.</title>
        <authorList>
            <person name="Deng Y."/>
        </authorList>
    </citation>
    <scope>NUCLEOTIDE SEQUENCE [LARGE SCALE GENOMIC DNA]</scope>
    <source>
        <strain evidence="2 3">CPCC 101365</strain>
    </source>
</reference>
<protein>
    <recommendedName>
        <fullName evidence="1">XAC0095-like domain-containing protein</fullName>
    </recommendedName>
</protein>
<organism evidence="2 3">
    <name type="scientific">Stenotrophomonas mori</name>
    <dbReference type="NCBI Taxonomy" id="2871096"/>
    <lineage>
        <taxon>Bacteria</taxon>
        <taxon>Pseudomonadati</taxon>
        <taxon>Pseudomonadota</taxon>
        <taxon>Gammaproteobacteria</taxon>
        <taxon>Lysobacterales</taxon>
        <taxon>Lysobacteraceae</taxon>
        <taxon>Stenotrophomonas</taxon>
    </lineage>
</organism>
<gene>
    <name evidence="2" type="ORF">K5L01_02255</name>
</gene>
<accession>A0ABT0SDS2</accession>
<evidence type="ECO:0000313" key="3">
    <source>
        <dbReference type="Proteomes" id="UP001431235"/>
    </source>
</evidence>
<dbReference type="EMBL" id="JAIKTS010000001">
    <property type="protein sequence ID" value="MCL7713484.1"/>
    <property type="molecule type" value="Genomic_DNA"/>
</dbReference>
<dbReference type="InterPro" id="IPR058099">
    <property type="entry name" value="T3SS_XAC0095_dom"/>
</dbReference>
<comment type="caution">
    <text evidence="2">The sequence shown here is derived from an EMBL/GenBank/DDBJ whole genome shotgun (WGS) entry which is preliminary data.</text>
</comment>
<dbReference type="NCBIfam" id="NF047335">
    <property type="entry name" value="T3SS_XAC0095"/>
    <property type="match status" value="1"/>
</dbReference>
<dbReference type="Proteomes" id="UP001431235">
    <property type="component" value="Unassembled WGS sequence"/>
</dbReference>
<name>A0ABT0SDS2_9GAMM</name>